<dbReference type="AlphaFoldDB" id="A0A5P2DG41"/>
<name>A0A5P2DG41_STRVZ</name>
<evidence type="ECO:0000256" key="2">
    <source>
        <dbReference type="SAM" id="SignalP"/>
    </source>
</evidence>
<dbReference type="GO" id="GO:0006508">
    <property type="term" value="P:proteolysis"/>
    <property type="evidence" value="ECO:0007669"/>
    <property type="project" value="InterPro"/>
</dbReference>
<evidence type="ECO:0000313" key="4">
    <source>
        <dbReference type="EMBL" id="QES51959.1"/>
    </source>
</evidence>
<protein>
    <submittedName>
        <fullName evidence="4">Esterase</fullName>
    </submittedName>
</protein>
<feature type="domain" description="Peptidase S1" evidence="3">
    <location>
        <begin position="160"/>
        <end position="387"/>
    </location>
</feature>
<dbReference type="Gene3D" id="2.40.10.10">
    <property type="entry name" value="Trypsin-like serine proteases"/>
    <property type="match status" value="1"/>
</dbReference>
<dbReference type="InterPro" id="IPR043504">
    <property type="entry name" value="Peptidase_S1_PA_chymotrypsin"/>
</dbReference>
<dbReference type="EMBL" id="CP029190">
    <property type="protein sequence ID" value="QES51959.1"/>
    <property type="molecule type" value="Genomic_DNA"/>
</dbReference>
<feature type="signal peptide" evidence="2">
    <location>
        <begin position="1"/>
        <end position="26"/>
    </location>
</feature>
<dbReference type="PROSITE" id="PS50240">
    <property type="entry name" value="TRYPSIN_DOM"/>
    <property type="match status" value="1"/>
</dbReference>
<dbReference type="SUPFAM" id="SSF69318">
    <property type="entry name" value="Integrin alpha N-terminal domain"/>
    <property type="match status" value="1"/>
</dbReference>
<organism evidence="4 5">
    <name type="scientific">Streptomyces venezuelae</name>
    <dbReference type="NCBI Taxonomy" id="54571"/>
    <lineage>
        <taxon>Bacteria</taxon>
        <taxon>Bacillati</taxon>
        <taxon>Actinomycetota</taxon>
        <taxon>Actinomycetes</taxon>
        <taxon>Kitasatosporales</taxon>
        <taxon>Streptomycetaceae</taxon>
        <taxon>Streptomyces</taxon>
    </lineage>
</organism>
<dbReference type="Pfam" id="PF13517">
    <property type="entry name" value="FG-GAP_3"/>
    <property type="match status" value="2"/>
</dbReference>
<dbReference type="OrthoDB" id="9815928at2"/>
<dbReference type="Pfam" id="PF00089">
    <property type="entry name" value="Trypsin"/>
    <property type="match status" value="1"/>
</dbReference>
<accession>A0A5P2DG41</accession>
<dbReference type="PANTHER" id="PTHR44103">
    <property type="entry name" value="PROPROTEIN CONVERTASE P"/>
    <property type="match status" value="1"/>
</dbReference>
<sequence length="667" mass="69589">MRIRSWLPAATAVAAVVVGVPAPLAAAETTPSANGGAPFAVEDGAYPYRSDILAATGADLIAGDGNITQSSCSGDYQIMVWARNLLTNESRICFKAANTGYLQVNIPRAYRIETNDRDINASVSIAGTTEQLAVPKDTSKGFGEADPTDPQQAVLLEMRVTGSSAATPAQPAGDNPYAYLGRLRIGDTRACTAVLVDPRWVMTAKSCFADKPAESIDVPAGAPKTKTTLTIGRKDLNAAGGHTSEIAELVPRTDRDLVMARLAQPVFTITPVGVSNAALAAGAQVTVTGYGRTDSVWAPSQAHKADFTVGPVAATGFDLAPKTPADATVCKGDAGAPALQTVSGKVLVAGVTSRAWQGGCLDGSDVKTGAYDTRVDDLGSWISGLTSRRSAAVNEAGGDGKVRWADFDGDRKPDYVTIGDDGKVTAWQNKGGDGHGGWGAATQVASGTTTERKRVRLADFDGDGRFDYLVINANGSVNAWLNRGGDKPGYAGWHGLGQVASGVTTDVTKVRFADWDGDGRTDYLVFDDNGGVNVYLNRGGDQVAPWEHIGKVTTGSSKERQRIRFADNDGDGKADYHLIKADGKVDLYRNRGGDVTGPNGWQAVGQIATGLTTDHTKVQFTDFNGDTKADYVLMGADGSATVYAWNGGDPAGGNGWIGLGKVAYGGV</sequence>
<proteinExistence type="predicted"/>
<dbReference type="GO" id="GO:0004252">
    <property type="term" value="F:serine-type endopeptidase activity"/>
    <property type="evidence" value="ECO:0007669"/>
    <property type="project" value="InterPro"/>
</dbReference>
<evidence type="ECO:0000259" key="3">
    <source>
        <dbReference type="PROSITE" id="PS50240"/>
    </source>
</evidence>
<gene>
    <name evidence="4" type="ORF">DEJ50_33150</name>
</gene>
<reference evidence="4 5" key="1">
    <citation type="submission" date="2018-05" db="EMBL/GenBank/DDBJ databases">
        <title>Streptomyces venezuelae.</title>
        <authorList>
            <person name="Kim W."/>
            <person name="Lee N."/>
            <person name="Cho B.-K."/>
        </authorList>
    </citation>
    <scope>NUCLEOTIDE SEQUENCE [LARGE SCALE GENOMIC DNA]</scope>
    <source>
        <strain evidence="4 5">ATCC 21782</strain>
    </source>
</reference>
<dbReference type="SMART" id="SM00020">
    <property type="entry name" value="Tryp_SPc"/>
    <property type="match status" value="1"/>
</dbReference>
<dbReference type="InterPro" id="IPR009003">
    <property type="entry name" value="Peptidase_S1_PA"/>
</dbReference>
<evidence type="ECO:0000256" key="1">
    <source>
        <dbReference type="ARBA" id="ARBA00022729"/>
    </source>
</evidence>
<evidence type="ECO:0000313" key="5">
    <source>
        <dbReference type="Proteomes" id="UP000325211"/>
    </source>
</evidence>
<dbReference type="Proteomes" id="UP000325211">
    <property type="component" value="Chromosome"/>
</dbReference>
<dbReference type="PANTHER" id="PTHR44103:SF1">
    <property type="entry name" value="PROPROTEIN CONVERTASE P"/>
    <property type="match status" value="1"/>
</dbReference>
<keyword evidence="1 2" id="KW-0732">Signal</keyword>
<dbReference type="SUPFAM" id="SSF50494">
    <property type="entry name" value="Trypsin-like serine proteases"/>
    <property type="match status" value="1"/>
</dbReference>
<dbReference type="InterPro" id="IPR013517">
    <property type="entry name" value="FG-GAP"/>
</dbReference>
<dbReference type="RefSeq" id="WP_150211696.1">
    <property type="nucleotide sequence ID" value="NZ_CP029190.1"/>
</dbReference>
<dbReference type="InterPro" id="IPR001314">
    <property type="entry name" value="Peptidase_S1A"/>
</dbReference>
<dbReference type="InterPro" id="IPR028994">
    <property type="entry name" value="Integrin_alpha_N"/>
</dbReference>
<feature type="chain" id="PRO_5024823930" evidence="2">
    <location>
        <begin position="27"/>
        <end position="667"/>
    </location>
</feature>
<dbReference type="InterPro" id="IPR001254">
    <property type="entry name" value="Trypsin_dom"/>
</dbReference>
<dbReference type="PRINTS" id="PR00722">
    <property type="entry name" value="CHYMOTRYPSIN"/>
</dbReference>